<dbReference type="EMBL" id="CP059693">
    <property type="protein sequence ID" value="WDE09430.1"/>
    <property type="molecule type" value="Genomic_DNA"/>
</dbReference>
<dbReference type="PANTHER" id="PTHR43133">
    <property type="entry name" value="RNA POLYMERASE ECF-TYPE SIGMA FACTO"/>
    <property type="match status" value="1"/>
</dbReference>
<gene>
    <name evidence="7" type="ORF">H3N35_13890</name>
</gene>
<dbReference type="InterPro" id="IPR007627">
    <property type="entry name" value="RNA_pol_sigma70_r2"/>
</dbReference>
<keyword evidence="2" id="KW-0805">Transcription regulation</keyword>
<comment type="similarity">
    <text evidence="1">Belongs to the sigma-70 factor family. ECF subfamily.</text>
</comment>
<evidence type="ECO:0000313" key="8">
    <source>
        <dbReference type="Proteomes" id="UP001215231"/>
    </source>
</evidence>
<dbReference type="Pfam" id="PF08281">
    <property type="entry name" value="Sigma70_r4_2"/>
    <property type="match status" value="1"/>
</dbReference>
<evidence type="ECO:0000259" key="6">
    <source>
        <dbReference type="Pfam" id="PF08281"/>
    </source>
</evidence>
<evidence type="ECO:0000256" key="1">
    <source>
        <dbReference type="ARBA" id="ARBA00010641"/>
    </source>
</evidence>
<feature type="domain" description="RNA polymerase sigma-70 region 2" evidence="5">
    <location>
        <begin position="32"/>
        <end position="96"/>
    </location>
</feature>
<evidence type="ECO:0000256" key="3">
    <source>
        <dbReference type="ARBA" id="ARBA00023082"/>
    </source>
</evidence>
<dbReference type="InterPro" id="IPR013324">
    <property type="entry name" value="RNA_pol_sigma_r3/r4-like"/>
</dbReference>
<name>A0ABY7V843_9GAMM</name>
<evidence type="ECO:0000259" key="5">
    <source>
        <dbReference type="Pfam" id="PF04542"/>
    </source>
</evidence>
<dbReference type="Proteomes" id="UP001215231">
    <property type="component" value="Chromosome"/>
</dbReference>
<sequence>MLNQNLANPAHESALIKKSKDGNGSALNQLLHNYKSRIYSFIFSKGIKCHHDVEDLVQDTFIQVYKSIASFEFRSKFSSWVLGIALNIVRNHLNRSAQYKYNFVDALEAVLIDSNVSNEPDRAVAAKSAYRDVNKQMQRLPEQLSECLQMICIDGLSYADTADTLAISVSNLKSRIFRARKELSYCQ</sequence>
<dbReference type="RefSeq" id="WP_274049371.1">
    <property type="nucleotide sequence ID" value="NZ_CP059693.1"/>
</dbReference>
<dbReference type="PANTHER" id="PTHR43133:SF51">
    <property type="entry name" value="RNA POLYMERASE SIGMA FACTOR"/>
    <property type="match status" value="1"/>
</dbReference>
<evidence type="ECO:0000256" key="4">
    <source>
        <dbReference type="ARBA" id="ARBA00023163"/>
    </source>
</evidence>
<keyword evidence="3" id="KW-0731">Sigma factor</keyword>
<protein>
    <submittedName>
        <fullName evidence="7">RNA polymerase sigma factor</fullName>
    </submittedName>
</protein>
<dbReference type="InterPro" id="IPR039425">
    <property type="entry name" value="RNA_pol_sigma-70-like"/>
</dbReference>
<evidence type="ECO:0000256" key="2">
    <source>
        <dbReference type="ARBA" id="ARBA00023015"/>
    </source>
</evidence>
<dbReference type="InterPro" id="IPR014284">
    <property type="entry name" value="RNA_pol_sigma-70_dom"/>
</dbReference>
<evidence type="ECO:0000313" key="7">
    <source>
        <dbReference type="EMBL" id="WDE09430.1"/>
    </source>
</evidence>
<dbReference type="NCBIfam" id="TIGR02937">
    <property type="entry name" value="sigma70-ECF"/>
    <property type="match status" value="1"/>
</dbReference>
<reference evidence="7 8" key="1">
    <citation type="journal article" date="2022" name="Mar. Drugs">
        <title>Bioassay-Guided Fractionation Leads to the Detection of Cholic Acid Generated by the Rare Thalassomonas sp.</title>
        <authorList>
            <person name="Pheiffer F."/>
            <person name="Schneider Y.K."/>
            <person name="Hansen E.H."/>
            <person name="Andersen J.H."/>
            <person name="Isaksson J."/>
            <person name="Busche T."/>
            <person name="R C."/>
            <person name="Kalinowski J."/>
            <person name="Zyl L.V."/>
            <person name="Trindade M."/>
        </authorList>
    </citation>
    <scope>NUCLEOTIDE SEQUENCE [LARGE SCALE GENOMIC DNA]</scope>
    <source>
        <strain evidence="7 8">A5K-61T</strain>
    </source>
</reference>
<keyword evidence="4" id="KW-0804">Transcription</keyword>
<dbReference type="InterPro" id="IPR013249">
    <property type="entry name" value="RNA_pol_sigma70_r4_t2"/>
</dbReference>
<dbReference type="SUPFAM" id="SSF88659">
    <property type="entry name" value="Sigma3 and sigma4 domains of RNA polymerase sigma factors"/>
    <property type="match status" value="1"/>
</dbReference>
<dbReference type="Pfam" id="PF04542">
    <property type="entry name" value="Sigma70_r2"/>
    <property type="match status" value="1"/>
</dbReference>
<dbReference type="SUPFAM" id="SSF88946">
    <property type="entry name" value="Sigma2 domain of RNA polymerase sigma factors"/>
    <property type="match status" value="1"/>
</dbReference>
<dbReference type="Gene3D" id="1.10.1740.10">
    <property type="match status" value="1"/>
</dbReference>
<dbReference type="Gene3D" id="1.10.10.10">
    <property type="entry name" value="Winged helix-like DNA-binding domain superfamily/Winged helix DNA-binding domain"/>
    <property type="match status" value="1"/>
</dbReference>
<dbReference type="InterPro" id="IPR036388">
    <property type="entry name" value="WH-like_DNA-bd_sf"/>
</dbReference>
<accession>A0ABY7V843</accession>
<keyword evidence="8" id="KW-1185">Reference proteome</keyword>
<proteinExistence type="inferred from homology"/>
<dbReference type="InterPro" id="IPR013325">
    <property type="entry name" value="RNA_pol_sigma_r2"/>
</dbReference>
<dbReference type="CDD" id="cd06171">
    <property type="entry name" value="Sigma70_r4"/>
    <property type="match status" value="1"/>
</dbReference>
<organism evidence="7 8">
    <name type="scientific">Thalassomonas haliotis</name>
    <dbReference type="NCBI Taxonomy" id="485448"/>
    <lineage>
        <taxon>Bacteria</taxon>
        <taxon>Pseudomonadati</taxon>
        <taxon>Pseudomonadota</taxon>
        <taxon>Gammaproteobacteria</taxon>
        <taxon>Alteromonadales</taxon>
        <taxon>Colwelliaceae</taxon>
        <taxon>Thalassomonas</taxon>
    </lineage>
</organism>
<feature type="domain" description="RNA polymerase sigma factor 70 region 4 type 2" evidence="6">
    <location>
        <begin position="134"/>
        <end position="183"/>
    </location>
</feature>